<gene>
    <name evidence="3" type="ORF">EBN03_14415</name>
</gene>
<protein>
    <submittedName>
        <fullName evidence="3">Porin</fullName>
    </submittedName>
</protein>
<accession>A0A3M2L490</accession>
<feature type="signal peptide" evidence="2">
    <location>
        <begin position="1"/>
        <end position="32"/>
    </location>
</feature>
<comment type="caution">
    <text evidence="3">The sequence shown here is derived from an EMBL/GenBank/DDBJ whole genome shotgun (WGS) entry which is preliminary data.</text>
</comment>
<name>A0A3M2L490_9NOCA</name>
<dbReference type="SUPFAM" id="SSF56959">
    <property type="entry name" value="Leukocidin-like"/>
    <property type="match status" value="1"/>
</dbReference>
<dbReference type="Proteomes" id="UP000279275">
    <property type="component" value="Unassembled WGS sequence"/>
</dbReference>
<evidence type="ECO:0000313" key="4">
    <source>
        <dbReference type="Proteomes" id="UP000279275"/>
    </source>
</evidence>
<organism evidence="3 4">
    <name type="scientific">Nocardia stercoris</name>
    <dbReference type="NCBI Taxonomy" id="2483361"/>
    <lineage>
        <taxon>Bacteria</taxon>
        <taxon>Bacillati</taxon>
        <taxon>Actinomycetota</taxon>
        <taxon>Actinomycetes</taxon>
        <taxon>Mycobacteriales</taxon>
        <taxon>Nocardiaceae</taxon>
        <taxon>Nocardia</taxon>
    </lineage>
</organism>
<evidence type="ECO:0000313" key="3">
    <source>
        <dbReference type="EMBL" id="RMI32194.1"/>
    </source>
</evidence>
<dbReference type="RefSeq" id="WP_122188535.1">
    <property type="nucleotide sequence ID" value="NZ_RFFH01000005.1"/>
</dbReference>
<keyword evidence="4" id="KW-1185">Reference proteome</keyword>
<reference evidence="3 4" key="1">
    <citation type="submission" date="2018-10" db="EMBL/GenBank/DDBJ databases">
        <title>Isolation from cow dung.</title>
        <authorList>
            <person name="Ling L."/>
        </authorList>
    </citation>
    <scope>NUCLEOTIDE SEQUENCE [LARGE SCALE GENOMIC DNA]</scope>
    <source>
        <strain evidence="3 4">NEAU-LL90</strain>
    </source>
</reference>
<dbReference type="InterPro" id="IPR036435">
    <property type="entry name" value="Leukocidin/porin_MspA_sf"/>
</dbReference>
<sequence>MSNTPTRGFSRATVATALASIALSVAAGTAAADVDATANIVDQHSRTVNAIESDTQINFVPPLDGSPLTREWFHSGTASYHIDGPDADNWHGHITMGYEVGYLATLDGKLRFSYSTPGLNIGPTWGTGEFGPTFTDLIPQAGIDISVGFGPGIQTIEATGGDVSGADGFLRMQGFHGTVTGVLGPTHIRPFVRIVSAEGDTVVTYGQPWTI</sequence>
<feature type="chain" id="PRO_5017970183" evidence="2">
    <location>
        <begin position="33"/>
        <end position="211"/>
    </location>
</feature>
<dbReference type="Gene3D" id="2.60.40.1650">
    <property type="entry name" value="Porin MspA (Ig-like beta-sandwich domain)"/>
    <property type="match status" value="1"/>
</dbReference>
<proteinExistence type="predicted"/>
<dbReference type="InterPro" id="IPR015286">
    <property type="entry name" value="Porin_fam_mycobact-type"/>
</dbReference>
<dbReference type="AlphaFoldDB" id="A0A3M2L490"/>
<dbReference type="Gene3D" id="2.10.300.10">
    <property type="entry name" value="Porin MspA ribbon domain"/>
    <property type="match status" value="1"/>
</dbReference>
<evidence type="ECO:0000256" key="1">
    <source>
        <dbReference type="ARBA" id="ARBA00022729"/>
    </source>
</evidence>
<dbReference type="OrthoDB" id="4569497at2"/>
<dbReference type="Pfam" id="PF09203">
    <property type="entry name" value="MspA"/>
    <property type="match status" value="1"/>
</dbReference>
<evidence type="ECO:0000256" key="2">
    <source>
        <dbReference type="SAM" id="SignalP"/>
    </source>
</evidence>
<keyword evidence="1 2" id="KW-0732">Signal</keyword>
<dbReference type="EMBL" id="RFFH01000005">
    <property type="protein sequence ID" value="RMI32194.1"/>
    <property type="molecule type" value="Genomic_DNA"/>
</dbReference>